<accession>A0AAN7NRU5</accession>
<reference evidence="1 2" key="1">
    <citation type="journal article" date="2023" name="J. Hered.">
        <title>Chromosome-level genome of the wood stork (Mycteria americana) provides insight into avian chromosome evolution.</title>
        <authorList>
            <person name="Flamio R. Jr."/>
            <person name="Ramstad K.M."/>
        </authorList>
    </citation>
    <scope>NUCLEOTIDE SEQUENCE [LARGE SCALE GENOMIC DNA]</scope>
    <source>
        <strain evidence="1">JAX WOST 10</strain>
    </source>
</reference>
<organism evidence="1 2">
    <name type="scientific">Mycteria americana</name>
    <name type="common">Wood stork</name>
    <dbReference type="NCBI Taxonomy" id="33587"/>
    <lineage>
        <taxon>Eukaryota</taxon>
        <taxon>Metazoa</taxon>
        <taxon>Chordata</taxon>
        <taxon>Craniata</taxon>
        <taxon>Vertebrata</taxon>
        <taxon>Euteleostomi</taxon>
        <taxon>Archelosauria</taxon>
        <taxon>Archosauria</taxon>
        <taxon>Dinosauria</taxon>
        <taxon>Saurischia</taxon>
        <taxon>Theropoda</taxon>
        <taxon>Coelurosauria</taxon>
        <taxon>Aves</taxon>
        <taxon>Neognathae</taxon>
        <taxon>Neoaves</taxon>
        <taxon>Aequornithes</taxon>
        <taxon>Ciconiiformes</taxon>
        <taxon>Ciconiidae</taxon>
        <taxon>Mycteria</taxon>
    </lineage>
</organism>
<comment type="caution">
    <text evidence="1">The sequence shown here is derived from an EMBL/GenBank/DDBJ whole genome shotgun (WGS) entry which is preliminary data.</text>
</comment>
<protein>
    <submittedName>
        <fullName evidence="1">Uncharacterized protein</fullName>
    </submittedName>
</protein>
<dbReference type="Proteomes" id="UP001333110">
    <property type="component" value="Unassembled WGS sequence"/>
</dbReference>
<keyword evidence="2" id="KW-1185">Reference proteome</keyword>
<dbReference type="EMBL" id="JAUNZN010000001">
    <property type="protein sequence ID" value="KAK4829841.1"/>
    <property type="molecule type" value="Genomic_DNA"/>
</dbReference>
<name>A0AAN7NRU5_MYCAM</name>
<evidence type="ECO:0000313" key="2">
    <source>
        <dbReference type="Proteomes" id="UP001333110"/>
    </source>
</evidence>
<dbReference type="AlphaFoldDB" id="A0AAN7NRU5"/>
<gene>
    <name evidence="1" type="ORF">QYF61_006851</name>
</gene>
<evidence type="ECO:0000313" key="1">
    <source>
        <dbReference type="EMBL" id="KAK4829841.1"/>
    </source>
</evidence>
<sequence length="80" mass="9174">MPLTASCKIFIDKLLMYGLDEQTVRWTENWLNGWAQRVYHLDDGAECTLSKFEDDTKLGGVADTPECCYPERPRQAGEMD</sequence>
<proteinExistence type="predicted"/>